<evidence type="ECO:0000259" key="6">
    <source>
        <dbReference type="SMART" id="SM00363"/>
    </source>
</evidence>
<feature type="region of interest" description="Disordered" evidence="5">
    <location>
        <begin position="1"/>
        <end position="34"/>
    </location>
</feature>
<evidence type="ECO:0000256" key="3">
    <source>
        <dbReference type="PROSITE-ProRule" id="PRU00182"/>
    </source>
</evidence>
<dbReference type="Pfam" id="PF00849">
    <property type="entry name" value="PseudoU_synth_2"/>
    <property type="match status" value="1"/>
</dbReference>
<dbReference type="Pfam" id="PF01479">
    <property type="entry name" value="S4"/>
    <property type="match status" value="1"/>
</dbReference>
<dbReference type="NCBIfam" id="TIGR00093">
    <property type="entry name" value="pseudouridine synthase"/>
    <property type="match status" value="1"/>
</dbReference>
<dbReference type="InterPro" id="IPR036986">
    <property type="entry name" value="S4_RNA-bd_sf"/>
</dbReference>
<dbReference type="PANTHER" id="PTHR47683:SF2">
    <property type="entry name" value="RNA-BINDING S4 DOMAIN-CONTAINING PROTEIN"/>
    <property type="match status" value="1"/>
</dbReference>
<accession>A0ABW0GR39</accession>
<dbReference type="InterPro" id="IPR000748">
    <property type="entry name" value="PsdUridine_synth_RsuA/RluB/E/F"/>
</dbReference>
<dbReference type="SUPFAM" id="SSF55174">
    <property type="entry name" value="Alpha-L RNA-binding motif"/>
    <property type="match status" value="1"/>
</dbReference>
<dbReference type="CDD" id="cd00165">
    <property type="entry name" value="S4"/>
    <property type="match status" value="1"/>
</dbReference>
<dbReference type="SMART" id="SM00363">
    <property type="entry name" value="S4"/>
    <property type="match status" value="1"/>
</dbReference>
<dbReference type="Gene3D" id="3.30.2350.10">
    <property type="entry name" value="Pseudouridine synthase"/>
    <property type="match status" value="1"/>
</dbReference>
<feature type="domain" description="RNA-binding S4" evidence="6">
    <location>
        <begin position="36"/>
        <end position="99"/>
    </location>
</feature>
<dbReference type="InterPro" id="IPR018496">
    <property type="entry name" value="PsdUridine_synth_RsuA/RluB_CS"/>
</dbReference>
<evidence type="ECO:0000313" key="7">
    <source>
        <dbReference type="EMBL" id="MFC5382450.1"/>
    </source>
</evidence>
<reference evidence="8" key="1">
    <citation type="journal article" date="2019" name="Int. J. Syst. Evol. Microbiol.">
        <title>The Global Catalogue of Microorganisms (GCM) 10K type strain sequencing project: providing services to taxonomists for standard genome sequencing and annotation.</title>
        <authorList>
            <consortium name="The Broad Institute Genomics Platform"/>
            <consortium name="The Broad Institute Genome Sequencing Center for Infectious Disease"/>
            <person name="Wu L."/>
            <person name="Ma J."/>
        </authorList>
    </citation>
    <scope>NUCLEOTIDE SEQUENCE [LARGE SCALE GENOMIC DNA]</scope>
    <source>
        <strain evidence="8">CCUG 43114</strain>
    </source>
</reference>
<dbReference type="EC" id="5.4.99.-" evidence="4"/>
<comment type="caution">
    <text evidence="7">The sequence shown here is derived from an EMBL/GenBank/DDBJ whole genome shotgun (WGS) entry which is preliminary data.</text>
</comment>
<dbReference type="Proteomes" id="UP001596122">
    <property type="component" value="Unassembled WGS sequence"/>
</dbReference>
<organism evidence="7 8">
    <name type="scientific">Aquipuribacter nitratireducens</name>
    <dbReference type="NCBI Taxonomy" id="650104"/>
    <lineage>
        <taxon>Bacteria</taxon>
        <taxon>Bacillati</taxon>
        <taxon>Actinomycetota</taxon>
        <taxon>Actinomycetes</taxon>
        <taxon>Micrococcales</taxon>
        <taxon>Intrasporangiaceae</taxon>
        <taxon>Aquipuribacter</taxon>
    </lineage>
</organism>
<evidence type="ECO:0000256" key="2">
    <source>
        <dbReference type="ARBA" id="ARBA00023235"/>
    </source>
</evidence>
<dbReference type="InterPro" id="IPR050343">
    <property type="entry name" value="RsuA_PseudoU_synthase"/>
</dbReference>
<name>A0ABW0GR39_9MICO</name>
<dbReference type="RefSeq" id="WP_340268624.1">
    <property type="nucleotide sequence ID" value="NZ_JBBEOG010000003.1"/>
</dbReference>
<evidence type="ECO:0000313" key="8">
    <source>
        <dbReference type="Proteomes" id="UP001596122"/>
    </source>
</evidence>
<dbReference type="InterPro" id="IPR020103">
    <property type="entry name" value="PsdUridine_synth_cat_dom_sf"/>
</dbReference>
<dbReference type="Gene3D" id="3.10.290.10">
    <property type="entry name" value="RNA-binding S4 domain"/>
    <property type="match status" value="1"/>
</dbReference>
<dbReference type="EMBL" id="JBHSLD010000027">
    <property type="protein sequence ID" value="MFC5382450.1"/>
    <property type="molecule type" value="Genomic_DNA"/>
</dbReference>
<dbReference type="CDD" id="cd02870">
    <property type="entry name" value="PseudoU_synth_RsuA_like"/>
    <property type="match status" value="1"/>
</dbReference>
<dbReference type="SUPFAM" id="SSF55120">
    <property type="entry name" value="Pseudouridine synthase"/>
    <property type="match status" value="1"/>
</dbReference>
<evidence type="ECO:0000256" key="5">
    <source>
        <dbReference type="SAM" id="MobiDB-lite"/>
    </source>
</evidence>
<dbReference type="GO" id="GO:0016853">
    <property type="term" value="F:isomerase activity"/>
    <property type="evidence" value="ECO:0007669"/>
    <property type="project" value="UniProtKB-KW"/>
</dbReference>
<keyword evidence="2 4" id="KW-0413">Isomerase</keyword>
<dbReference type="PANTHER" id="PTHR47683">
    <property type="entry name" value="PSEUDOURIDINE SYNTHASE FAMILY PROTEIN-RELATED"/>
    <property type="match status" value="1"/>
</dbReference>
<evidence type="ECO:0000256" key="1">
    <source>
        <dbReference type="ARBA" id="ARBA00008348"/>
    </source>
</evidence>
<dbReference type="PROSITE" id="PS01149">
    <property type="entry name" value="PSI_RSU"/>
    <property type="match status" value="1"/>
</dbReference>
<proteinExistence type="inferred from homology"/>
<dbReference type="InterPro" id="IPR002942">
    <property type="entry name" value="S4_RNA-bd"/>
</dbReference>
<keyword evidence="8" id="KW-1185">Reference proteome</keyword>
<dbReference type="InterPro" id="IPR006145">
    <property type="entry name" value="PsdUridine_synth_RsuA/RluA"/>
</dbReference>
<protein>
    <recommendedName>
        <fullName evidence="4">Pseudouridine synthase</fullName>
        <ecNumber evidence="4">5.4.99.-</ecNumber>
    </recommendedName>
</protein>
<gene>
    <name evidence="7" type="ORF">ACFPJ6_16920</name>
</gene>
<feature type="compositionally biased region" description="Low complexity" evidence="5">
    <location>
        <begin position="16"/>
        <end position="28"/>
    </location>
</feature>
<sequence>MSPTSRRGGRGRPRRTAPAAARPAAPTSDVHDPAGERLQKVLASAGVASRRRAEQLIAAGRVSVDGQVVTELGTRVATGAVIHVDGMRVQTDETKTYLAVNKPVGMVSTMSDEQGRPCLGDLVADRGDRLFHVGRLDVDSEGLLLLTNDGELAHRLQHPSHGVPKWYLAEVPGPVGRDVGRRLKEGVELDDGPVAVDSFTVVDSAPGKALLEVVIHEGRKHVVRRMLEAVGHPVERLVRTRIGSVRLGELPAGRTRTLSEGEVAGLFRDVGL</sequence>
<evidence type="ECO:0000256" key="4">
    <source>
        <dbReference type="RuleBase" id="RU003887"/>
    </source>
</evidence>
<comment type="similarity">
    <text evidence="1 4">Belongs to the pseudouridine synthase RsuA family.</text>
</comment>
<keyword evidence="3" id="KW-0694">RNA-binding</keyword>
<dbReference type="PROSITE" id="PS50889">
    <property type="entry name" value="S4"/>
    <property type="match status" value="1"/>
</dbReference>